<protein>
    <recommendedName>
        <fullName evidence="3">F-box domain-containing protein</fullName>
    </recommendedName>
</protein>
<proteinExistence type="predicted"/>
<feature type="compositionally biased region" description="Polar residues" evidence="2">
    <location>
        <begin position="611"/>
        <end position="632"/>
    </location>
</feature>
<dbReference type="InterPro" id="IPR036047">
    <property type="entry name" value="F-box-like_dom_sf"/>
</dbReference>
<dbReference type="InterPro" id="IPR001810">
    <property type="entry name" value="F-box_dom"/>
</dbReference>
<feature type="compositionally biased region" description="Low complexity" evidence="2">
    <location>
        <begin position="198"/>
        <end position="229"/>
    </location>
</feature>
<dbReference type="PANTHER" id="PTHR13318">
    <property type="entry name" value="PARTNER OF PAIRED, ISOFORM B-RELATED"/>
    <property type="match status" value="1"/>
</dbReference>
<dbReference type="OrthoDB" id="9856535at2759"/>
<dbReference type="PANTHER" id="PTHR13318:SF95">
    <property type="entry name" value="F-BOX PROTEIN YLR352W"/>
    <property type="match status" value="1"/>
</dbReference>
<feature type="compositionally biased region" description="Low complexity" evidence="2">
    <location>
        <begin position="659"/>
        <end position="670"/>
    </location>
</feature>
<feature type="compositionally biased region" description="Pro residues" evidence="2">
    <location>
        <begin position="521"/>
        <end position="532"/>
    </location>
</feature>
<dbReference type="EMBL" id="CADEBC010000497">
    <property type="protein sequence ID" value="CAB3238169.1"/>
    <property type="molecule type" value="Genomic_DNA"/>
</dbReference>
<reference evidence="4 5" key="1">
    <citation type="submission" date="2020-04" db="EMBL/GenBank/DDBJ databases">
        <authorList>
            <person name="Wallbank WR R."/>
            <person name="Pardo Diaz C."/>
            <person name="Kozak K."/>
            <person name="Martin S."/>
            <person name="Jiggins C."/>
            <person name="Moest M."/>
            <person name="Warren A I."/>
            <person name="Byers J.R.P. K."/>
            <person name="Montejo-Kovacevich G."/>
            <person name="Yen C E."/>
        </authorList>
    </citation>
    <scope>NUCLEOTIDE SEQUENCE [LARGE SCALE GENOMIC DNA]</scope>
</reference>
<feature type="compositionally biased region" description="Acidic residues" evidence="2">
    <location>
        <begin position="448"/>
        <end position="461"/>
    </location>
</feature>
<sequence length="927" mass="104112">MGSLEPECAPMPEFNDSGCVQDCSESYKGQTELLDLSDDVLLYIMKLCSPRDLKALGHTCHRLGILICDRTLWQKVDARAVPTGQERLRWLLTHCLSPVTQELKLSGYVDKESNCLGIQDLSWPLSGDSAIRRVGSGPDMEHFLLRMWYSHLPRYALSPRWPDKREAAGKAYSRTPEGPKQPLSPLSQLASEIVAGASTSSSPSTVSDMTNSEPNSSNSDLNSSSGSDIHSSETKNDVIASGCHGPQFTLNHSLLKTLRSKCQNLSSLTLEYCNLDYRNANIRYFPPNLKKLSLKGTRCYNLPLNTSYLGKIQDRLPELEYLDISECEWFEPASLMPLSKVKNLQELYMRECRRLTECVAYASLATRYGFQKLRILDVRGSPVADSELSSFGWLRNLEELYASPADNFKMSGEHTHKWEDVLAPFTELDSWEAEEPDYYKCKTPPMEFTEEDEDPKEDGEGTSEMRVGDVMLGNYITCASLERRIIVIHPNRQNQNENQQNDQRVEPPPDPEPEVELGPVADPPQDPVPQPGPSRNLKRPYPCKVLNLAKKRFHEEGTNSEDDQERSDERPSGSEPMKTNSEDDQEKCEEISSVSEPMKTSSEDNQERSDGQPSVSEPMNTNSEDQASSSDRPSLPEPVNCTPHPESRSPKPSTSDLVATTSTSESASKSSDPKPCNSKTDDSVPSCSTPIPGLSKRFHRDGLDANIDLSQPMGIRINPRIYPDPREGRECFRPHNIRYYCRKTDAATLENARPPVAVHARPINARPSNERPTYGFIFDCPDVPRVGPVRRHGDHGHRARRFDFNIHQENITIPREFRQLGFNLVSDSTVLRFGRAENDNINYINLGNHFNANDPGVRPDRSNLRVLSLTGYINITDRSLQHLATAAPHLRHIDFSYSTVSPRGVAFFKAIQPNCEVVFSNFHDGVL</sequence>
<evidence type="ECO:0000313" key="5">
    <source>
        <dbReference type="Proteomes" id="UP000494106"/>
    </source>
</evidence>
<dbReference type="SMART" id="SM00367">
    <property type="entry name" value="LRR_CC"/>
    <property type="match status" value="2"/>
</dbReference>
<feature type="region of interest" description="Disordered" evidence="2">
    <location>
        <begin position="440"/>
        <end position="466"/>
    </location>
</feature>
<gene>
    <name evidence="4" type="ORF">APLA_LOCUS7326</name>
</gene>
<evidence type="ECO:0000259" key="3">
    <source>
        <dbReference type="PROSITE" id="PS50181"/>
    </source>
</evidence>
<dbReference type="PROSITE" id="PS50181">
    <property type="entry name" value="FBOX"/>
    <property type="match status" value="1"/>
</dbReference>
<evidence type="ECO:0000256" key="1">
    <source>
        <dbReference type="ARBA" id="ARBA00022786"/>
    </source>
</evidence>
<feature type="region of interest" description="Disordered" evidence="2">
    <location>
        <begin position="490"/>
        <end position="698"/>
    </location>
</feature>
<feature type="compositionally biased region" description="Low complexity" evidence="2">
    <location>
        <begin position="491"/>
        <end position="502"/>
    </location>
</feature>
<dbReference type="SUPFAM" id="SSF52047">
    <property type="entry name" value="RNI-like"/>
    <property type="match status" value="2"/>
</dbReference>
<dbReference type="InterPro" id="IPR032675">
    <property type="entry name" value="LRR_dom_sf"/>
</dbReference>
<feature type="region of interest" description="Disordered" evidence="2">
    <location>
        <begin position="197"/>
        <end position="233"/>
    </location>
</feature>
<dbReference type="Pfam" id="PF00646">
    <property type="entry name" value="F-box"/>
    <property type="match status" value="1"/>
</dbReference>
<feature type="compositionally biased region" description="Basic and acidic residues" evidence="2">
    <location>
        <begin position="601"/>
        <end position="610"/>
    </location>
</feature>
<dbReference type="SUPFAM" id="SSF81383">
    <property type="entry name" value="F-box domain"/>
    <property type="match status" value="1"/>
</dbReference>
<dbReference type="GO" id="GO:0019005">
    <property type="term" value="C:SCF ubiquitin ligase complex"/>
    <property type="evidence" value="ECO:0007669"/>
    <property type="project" value="TreeGrafter"/>
</dbReference>
<keyword evidence="1" id="KW-0833">Ubl conjugation pathway</keyword>
<dbReference type="Proteomes" id="UP000494106">
    <property type="component" value="Unassembled WGS sequence"/>
</dbReference>
<keyword evidence="5" id="KW-1185">Reference proteome</keyword>
<dbReference type="Gene3D" id="1.20.1280.50">
    <property type="match status" value="1"/>
</dbReference>
<organism evidence="4 5">
    <name type="scientific">Arctia plantaginis</name>
    <name type="common">Wood tiger moth</name>
    <name type="synonym">Phalaena plantaginis</name>
    <dbReference type="NCBI Taxonomy" id="874455"/>
    <lineage>
        <taxon>Eukaryota</taxon>
        <taxon>Metazoa</taxon>
        <taxon>Ecdysozoa</taxon>
        <taxon>Arthropoda</taxon>
        <taxon>Hexapoda</taxon>
        <taxon>Insecta</taxon>
        <taxon>Pterygota</taxon>
        <taxon>Neoptera</taxon>
        <taxon>Endopterygota</taxon>
        <taxon>Lepidoptera</taxon>
        <taxon>Glossata</taxon>
        <taxon>Ditrysia</taxon>
        <taxon>Noctuoidea</taxon>
        <taxon>Erebidae</taxon>
        <taxon>Arctiinae</taxon>
        <taxon>Arctia</taxon>
    </lineage>
</organism>
<dbReference type="Gene3D" id="3.80.10.10">
    <property type="entry name" value="Ribonuclease Inhibitor"/>
    <property type="match status" value="2"/>
</dbReference>
<dbReference type="AlphaFoldDB" id="A0A8S0ZX07"/>
<dbReference type="GO" id="GO:0031146">
    <property type="term" value="P:SCF-dependent proteasomal ubiquitin-dependent protein catabolic process"/>
    <property type="evidence" value="ECO:0007669"/>
    <property type="project" value="TreeGrafter"/>
</dbReference>
<feature type="domain" description="F-box" evidence="3">
    <location>
        <begin position="30"/>
        <end position="76"/>
    </location>
</feature>
<accession>A0A8S0ZX07</accession>
<comment type="caution">
    <text evidence="4">The sequence shown here is derived from an EMBL/GenBank/DDBJ whole genome shotgun (WGS) entry which is preliminary data.</text>
</comment>
<evidence type="ECO:0000313" key="4">
    <source>
        <dbReference type="EMBL" id="CAB3238169.1"/>
    </source>
</evidence>
<name>A0A8S0ZX07_ARCPL</name>
<evidence type="ECO:0000256" key="2">
    <source>
        <dbReference type="SAM" id="MobiDB-lite"/>
    </source>
</evidence>
<dbReference type="InterPro" id="IPR006553">
    <property type="entry name" value="Leu-rich_rpt_Cys-con_subtyp"/>
</dbReference>